<accession>A0A0U5JFU7</accession>
<dbReference type="PANTHER" id="PTHR30203:SF24">
    <property type="entry name" value="BLR4935 PROTEIN"/>
    <property type="match status" value="1"/>
</dbReference>
<dbReference type="SUPFAM" id="SSF56954">
    <property type="entry name" value="Outer membrane efflux proteins (OEP)"/>
    <property type="match status" value="1"/>
</dbReference>
<organism evidence="1 2">
    <name type="scientific">Candidatus Protochlamydia naegleriophila</name>
    <dbReference type="NCBI Taxonomy" id="389348"/>
    <lineage>
        <taxon>Bacteria</taxon>
        <taxon>Pseudomonadati</taxon>
        <taxon>Chlamydiota</taxon>
        <taxon>Chlamydiia</taxon>
        <taxon>Parachlamydiales</taxon>
        <taxon>Parachlamydiaceae</taxon>
        <taxon>Candidatus Protochlamydia</taxon>
    </lineage>
</organism>
<evidence type="ECO:0000313" key="2">
    <source>
        <dbReference type="Proteomes" id="UP000069902"/>
    </source>
</evidence>
<sequence length="463" mass="53141">MMNKWSCLVSYLLAYLMSSCSIIGRENGEQVTNLVRAQIAQEVDWQKECYHDSLLTDIINKMANQKLSIDQAVQIALLNNPHVQAAFEEVGIAQADLIEAGLLSNPIFEGFIRYPDKKHLKSNTELSVMQSFLDLFLIPLRTKIAAAELQAVIYKVSHRIILLSFEVETTYYQLMAAHKKKTLLKMMIELAEVANQISLAQNRIGNVSDLDLNLRTAQYLEKTVELVEVEKEMIELRDMLNRLMGLSHDSCWIIEDEFSFIPECELDLDCLEWKAFNERLDIQAARWEVERIRRSFPTAEGWTFTDLQGGILTERDSDGIRVTGPQFAARLPIFNYGQAVNKRFMAQFRQAQADLIGLEIDSYAEVRKARNTLLVFRNQVIFYATKILPNQEQIVNSTEELYNVMGIGIYALLDSKRNQLQAYYNYYLALRDYWVAKVNLNKAVGGKFDIIGNHCREACEGEE</sequence>
<dbReference type="KEGG" id="pnl:PNK_0991"/>
<dbReference type="GO" id="GO:0015562">
    <property type="term" value="F:efflux transmembrane transporter activity"/>
    <property type="evidence" value="ECO:0007669"/>
    <property type="project" value="InterPro"/>
</dbReference>
<dbReference type="InParanoid" id="A0A0U5JFU7"/>
<dbReference type="STRING" id="389348.PNK_0991"/>
<dbReference type="EMBL" id="LN879502">
    <property type="protein sequence ID" value="CUI16614.1"/>
    <property type="molecule type" value="Genomic_DNA"/>
</dbReference>
<name>A0A0U5JFU7_9BACT</name>
<evidence type="ECO:0000313" key="1">
    <source>
        <dbReference type="EMBL" id="CUI16614.1"/>
    </source>
</evidence>
<dbReference type="Proteomes" id="UP000069902">
    <property type="component" value="Chromosome cPNK"/>
</dbReference>
<dbReference type="InterPro" id="IPR010131">
    <property type="entry name" value="MdtP/NodT-like"/>
</dbReference>
<gene>
    <name evidence="1" type="ORF">PNK_0991</name>
</gene>
<dbReference type="Gene3D" id="1.20.1600.10">
    <property type="entry name" value="Outer membrane efflux proteins (OEP)"/>
    <property type="match status" value="1"/>
</dbReference>
<dbReference type="PANTHER" id="PTHR30203">
    <property type="entry name" value="OUTER MEMBRANE CATION EFFLUX PROTEIN"/>
    <property type="match status" value="1"/>
</dbReference>
<dbReference type="PROSITE" id="PS51257">
    <property type="entry name" value="PROKAR_LIPOPROTEIN"/>
    <property type="match status" value="1"/>
</dbReference>
<dbReference type="AlphaFoldDB" id="A0A0U5JFU7"/>
<proteinExistence type="predicted"/>
<protein>
    <submittedName>
        <fullName evidence="1">Putative outer membrane efflux protein</fullName>
    </submittedName>
</protein>
<dbReference type="RefSeq" id="WP_079992809.1">
    <property type="nucleotide sequence ID" value="NZ_LN879502.1"/>
</dbReference>
<reference evidence="2" key="1">
    <citation type="submission" date="2015-09" db="EMBL/GenBank/DDBJ databases">
        <authorList>
            <person name="Bertelli C."/>
        </authorList>
    </citation>
    <scope>NUCLEOTIDE SEQUENCE [LARGE SCALE GENOMIC DNA]</scope>
    <source>
        <strain evidence="2">KNic</strain>
    </source>
</reference>
<dbReference type="PATRIC" id="fig|389348.3.peg.1090"/>
<keyword evidence="2" id="KW-1185">Reference proteome</keyword>